<dbReference type="AlphaFoldDB" id="A0A225B3I7"/>
<dbReference type="RefSeq" id="XP_020121516.1">
    <property type="nucleotide sequence ID" value="XM_020266193.1"/>
</dbReference>
<dbReference type="STRING" id="1441469.A0A225B3I7"/>
<keyword evidence="3" id="KW-1185">Reference proteome</keyword>
<name>A0A225B3I7_TALAT</name>
<dbReference type="GeneID" id="31003603"/>
<evidence type="ECO:0000256" key="1">
    <source>
        <dbReference type="SAM" id="MobiDB-lite"/>
    </source>
</evidence>
<dbReference type="PANTHER" id="PTHR47843:SF5">
    <property type="entry name" value="BTB_POZ DOMAIN PROTEIN"/>
    <property type="match status" value="1"/>
</dbReference>
<sequence>MWWEGEDMKFNKLQREVFKKLHETKAYSDLTLEASENLIEVTEFDAAALNRMLDFMYLGEYEAEDTAHIDIKTAVEYQNDILSPEYIEHNSDNDDDDNNHNHNHNHNHNNDHHYKSSKAEPDFSEWTVDTEYKADALLAMLEPHIGVNAIADYYDIPPLKDRAQAMIFFILRTSWSARGFLGAVGEVYKTTADKRLHNIMATMAMDHLHELIGIKEFADMDIPSAFAIDVIRRTGKRLRETEDSFHFAKARDLREINESLKSAVLKIDATAKCRHCSAKFSGVVRERHHPGQHSTYLVRCRRCGTKH</sequence>
<dbReference type="PANTHER" id="PTHR47843">
    <property type="entry name" value="BTB DOMAIN-CONTAINING PROTEIN-RELATED"/>
    <property type="match status" value="1"/>
</dbReference>
<feature type="region of interest" description="Disordered" evidence="1">
    <location>
        <begin position="86"/>
        <end position="118"/>
    </location>
</feature>
<accession>A0A225B3I7</accession>
<evidence type="ECO:0008006" key="4">
    <source>
        <dbReference type="Google" id="ProtNLM"/>
    </source>
</evidence>
<protein>
    <recommendedName>
        <fullName evidence="4">BTB domain-containing protein</fullName>
    </recommendedName>
</protein>
<dbReference type="OrthoDB" id="6359816at2759"/>
<comment type="caution">
    <text evidence="2">The sequence shown here is derived from an EMBL/GenBank/DDBJ whole genome shotgun (WGS) entry which is preliminary data.</text>
</comment>
<feature type="compositionally biased region" description="Basic and acidic residues" evidence="1">
    <location>
        <begin position="108"/>
        <end position="118"/>
    </location>
</feature>
<proteinExistence type="predicted"/>
<organism evidence="2 3">
    <name type="scientific">Talaromyces atroroseus</name>
    <dbReference type="NCBI Taxonomy" id="1441469"/>
    <lineage>
        <taxon>Eukaryota</taxon>
        <taxon>Fungi</taxon>
        <taxon>Dikarya</taxon>
        <taxon>Ascomycota</taxon>
        <taxon>Pezizomycotina</taxon>
        <taxon>Eurotiomycetes</taxon>
        <taxon>Eurotiomycetidae</taxon>
        <taxon>Eurotiales</taxon>
        <taxon>Trichocomaceae</taxon>
        <taxon>Talaromyces</taxon>
        <taxon>Talaromyces sect. Trachyspermi</taxon>
    </lineage>
</organism>
<dbReference type="Proteomes" id="UP000214365">
    <property type="component" value="Unassembled WGS sequence"/>
</dbReference>
<evidence type="ECO:0000313" key="2">
    <source>
        <dbReference type="EMBL" id="OKL61395.1"/>
    </source>
</evidence>
<dbReference type="EMBL" id="LFMY01000004">
    <property type="protein sequence ID" value="OKL61395.1"/>
    <property type="molecule type" value="Genomic_DNA"/>
</dbReference>
<reference evidence="2 3" key="1">
    <citation type="submission" date="2015-06" db="EMBL/GenBank/DDBJ databases">
        <title>Talaromyces atroroseus IBT 11181 draft genome.</title>
        <authorList>
            <person name="Rasmussen K.B."/>
            <person name="Rasmussen S."/>
            <person name="Petersen B."/>
            <person name="Sicheritz-Ponten T."/>
            <person name="Mortensen U.H."/>
            <person name="Thrane U."/>
        </authorList>
    </citation>
    <scope>NUCLEOTIDE SEQUENCE [LARGE SCALE GENOMIC DNA]</scope>
    <source>
        <strain evidence="2 3">IBT 11181</strain>
    </source>
</reference>
<gene>
    <name evidence="2" type="ORF">UA08_03848</name>
</gene>
<evidence type="ECO:0000313" key="3">
    <source>
        <dbReference type="Proteomes" id="UP000214365"/>
    </source>
</evidence>